<dbReference type="InterPro" id="IPR014748">
    <property type="entry name" value="Enoyl-CoA_hydra_C"/>
</dbReference>
<dbReference type="PANTHER" id="PTHR43802">
    <property type="entry name" value="ENOYL-COA HYDRATASE"/>
    <property type="match status" value="1"/>
</dbReference>
<dbReference type="Proteomes" id="UP000239990">
    <property type="component" value="Unassembled WGS sequence"/>
</dbReference>
<evidence type="ECO:0000313" key="3">
    <source>
        <dbReference type="Proteomes" id="UP000239990"/>
    </source>
</evidence>
<dbReference type="Pfam" id="PF00378">
    <property type="entry name" value="ECH_1"/>
    <property type="match status" value="1"/>
</dbReference>
<gene>
    <name evidence="2" type="ORF">C4E15_18440</name>
</gene>
<dbReference type="Gene3D" id="3.90.226.10">
    <property type="entry name" value="2-enoyl-CoA Hydratase, Chain A, domain 1"/>
    <property type="match status" value="1"/>
</dbReference>
<dbReference type="AlphaFoldDB" id="A0A2S5GNY5"/>
<protein>
    <submittedName>
        <fullName evidence="2">Enoyl-CoA hydratase</fullName>
    </submittedName>
</protein>
<dbReference type="EMBL" id="PREU01000008">
    <property type="protein sequence ID" value="PPA74678.1"/>
    <property type="molecule type" value="Genomic_DNA"/>
</dbReference>
<dbReference type="OrthoDB" id="9775794at2"/>
<name>A0A2S5GNY5_9BURK</name>
<dbReference type="GO" id="GO:0003824">
    <property type="term" value="F:catalytic activity"/>
    <property type="evidence" value="ECO:0007669"/>
    <property type="project" value="UniProtKB-ARBA"/>
</dbReference>
<evidence type="ECO:0000256" key="1">
    <source>
        <dbReference type="ARBA" id="ARBA00005254"/>
    </source>
</evidence>
<comment type="similarity">
    <text evidence="1">Belongs to the enoyl-CoA hydratase/isomerase family.</text>
</comment>
<dbReference type="CDD" id="cd06558">
    <property type="entry name" value="crotonase-like"/>
    <property type="match status" value="1"/>
</dbReference>
<proteinExistence type="inferred from homology"/>
<dbReference type="InterPro" id="IPR029045">
    <property type="entry name" value="ClpP/crotonase-like_dom_sf"/>
</dbReference>
<organism evidence="2 3">
    <name type="scientific">Achromobacter spanius</name>
    <dbReference type="NCBI Taxonomy" id="217203"/>
    <lineage>
        <taxon>Bacteria</taxon>
        <taxon>Pseudomonadati</taxon>
        <taxon>Pseudomonadota</taxon>
        <taxon>Betaproteobacteria</taxon>
        <taxon>Burkholderiales</taxon>
        <taxon>Alcaligenaceae</taxon>
        <taxon>Achromobacter</taxon>
    </lineage>
</organism>
<comment type="caution">
    <text evidence="2">The sequence shown here is derived from an EMBL/GenBank/DDBJ whole genome shotgun (WGS) entry which is preliminary data.</text>
</comment>
<accession>A0A2S5GNY5</accession>
<dbReference type="PANTHER" id="PTHR43802:SF1">
    <property type="entry name" value="IP11341P-RELATED"/>
    <property type="match status" value="1"/>
</dbReference>
<dbReference type="SUPFAM" id="SSF52096">
    <property type="entry name" value="ClpP/crotonase"/>
    <property type="match status" value="1"/>
</dbReference>
<reference evidence="2 3" key="1">
    <citation type="submission" date="2018-02" db="EMBL/GenBank/DDBJ databases">
        <title>Draft Genome of Achromobacter spanius stain 6.</title>
        <authorList>
            <person name="Gunasekera T.S."/>
            <person name="Radwan O."/>
            <person name="Ruiz O.N."/>
        </authorList>
    </citation>
    <scope>NUCLEOTIDE SEQUENCE [LARGE SCALE GENOMIC DNA]</scope>
    <source>
        <strain evidence="2 3">6</strain>
    </source>
</reference>
<evidence type="ECO:0000313" key="2">
    <source>
        <dbReference type="EMBL" id="PPA74678.1"/>
    </source>
</evidence>
<sequence>MSSPAVLLETDRSSAVATITLNRPRVLNALNHELSELLQDAVCRVENDSDVRAIVIRGAGGNFMAGGDINAFHAALQHDESDRKIYFERFIGEVNDTVTRIRRMQKPVVASVAGAVAGFGFSLMNSCDLVVAADDSYFTMAYRNIGASPDGSGTYGLPRVVGTKRAMEIALLGERIDARRALDLGLINWVVSKEELEMATHSRATLLARGPTRALGRTKCLINESLGRSLSEQLQAEQDSFSACSGDEDFAIGLEAFLKKKNAEFKGC</sequence>
<dbReference type="Gene3D" id="1.10.12.10">
    <property type="entry name" value="Lyase 2-enoyl-coa Hydratase, Chain A, domain 2"/>
    <property type="match status" value="1"/>
</dbReference>
<dbReference type="InterPro" id="IPR001753">
    <property type="entry name" value="Enoyl-CoA_hydra/iso"/>
</dbReference>